<evidence type="ECO:0000259" key="1">
    <source>
        <dbReference type="PROSITE" id="PS50011"/>
    </source>
</evidence>
<gene>
    <name evidence="2" type="ORF">QBC42DRAFT_259152</name>
</gene>
<comment type="caution">
    <text evidence="2">The sequence shown here is derived from an EMBL/GenBank/DDBJ whole genome shotgun (WGS) entry which is preliminary data.</text>
</comment>
<evidence type="ECO:0000313" key="2">
    <source>
        <dbReference type="EMBL" id="KAK4466534.1"/>
    </source>
</evidence>
<dbReference type="InterPro" id="IPR000719">
    <property type="entry name" value="Prot_kinase_dom"/>
</dbReference>
<dbReference type="Pfam" id="PF24476">
    <property type="entry name" value="DUF7580"/>
    <property type="match status" value="1"/>
</dbReference>
<keyword evidence="2" id="KW-0640">Prion</keyword>
<name>A0AAV9I049_9PEZI</name>
<evidence type="ECO:0000313" key="3">
    <source>
        <dbReference type="Proteomes" id="UP001321749"/>
    </source>
</evidence>
<reference evidence="2" key="1">
    <citation type="journal article" date="2023" name="Mol. Phylogenet. Evol.">
        <title>Genome-scale phylogeny and comparative genomics of the fungal order Sordariales.</title>
        <authorList>
            <person name="Hensen N."/>
            <person name="Bonometti L."/>
            <person name="Westerberg I."/>
            <person name="Brannstrom I.O."/>
            <person name="Guillou S."/>
            <person name="Cros-Aarteil S."/>
            <person name="Calhoun S."/>
            <person name="Haridas S."/>
            <person name="Kuo A."/>
            <person name="Mondo S."/>
            <person name="Pangilinan J."/>
            <person name="Riley R."/>
            <person name="LaButti K."/>
            <person name="Andreopoulos B."/>
            <person name="Lipzen A."/>
            <person name="Chen C."/>
            <person name="Yan M."/>
            <person name="Daum C."/>
            <person name="Ng V."/>
            <person name="Clum A."/>
            <person name="Steindorff A."/>
            <person name="Ohm R.A."/>
            <person name="Martin F."/>
            <person name="Silar P."/>
            <person name="Natvig D.O."/>
            <person name="Lalanne C."/>
            <person name="Gautier V."/>
            <person name="Ament-Velasquez S.L."/>
            <person name="Kruys A."/>
            <person name="Hutchinson M.I."/>
            <person name="Powell A.J."/>
            <person name="Barry K."/>
            <person name="Miller A.N."/>
            <person name="Grigoriev I.V."/>
            <person name="Debuchy R."/>
            <person name="Gladieux P."/>
            <person name="Hiltunen Thoren M."/>
            <person name="Johannesson H."/>
        </authorList>
    </citation>
    <scope>NUCLEOTIDE SEQUENCE</scope>
    <source>
        <strain evidence="2">PSN324</strain>
    </source>
</reference>
<protein>
    <submittedName>
        <fullName evidence="2">Prion-inhibition propagation domain-containing protein</fullName>
    </submittedName>
</protein>
<reference evidence="2" key="2">
    <citation type="submission" date="2023-06" db="EMBL/GenBank/DDBJ databases">
        <authorList>
            <consortium name="Lawrence Berkeley National Laboratory"/>
            <person name="Mondo S.J."/>
            <person name="Hensen N."/>
            <person name="Bonometti L."/>
            <person name="Westerberg I."/>
            <person name="Brannstrom I.O."/>
            <person name="Guillou S."/>
            <person name="Cros-Aarteil S."/>
            <person name="Calhoun S."/>
            <person name="Haridas S."/>
            <person name="Kuo A."/>
            <person name="Pangilinan J."/>
            <person name="Riley R."/>
            <person name="Labutti K."/>
            <person name="Andreopoulos B."/>
            <person name="Lipzen A."/>
            <person name="Chen C."/>
            <person name="Yanf M."/>
            <person name="Daum C."/>
            <person name="Ng V."/>
            <person name="Clum A."/>
            <person name="Steindorff A."/>
            <person name="Ohm R."/>
            <person name="Martin F."/>
            <person name="Silar P."/>
            <person name="Natvig D."/>
            <person name="Lalanne C."/>
            <person name="Gautier V."/>
            <person name="Ament-Velasquez S.L."/>
            <person name="Kruys A."/>
            <person name="Hutchinson M.I."/>
            <person name="Powell A.J."/>
            <person name="Barry K."/>
            <person name="Miller A.N."/>
            <person name="Grigoriev I.V."/>
            <person name="Debuchy R."/>
            <person name="Gladieux P."/>
            <person name="Thoren M.H."/>
            <person name="Johannesson H."/>
        </authorList>
    </citation>
    <scope>NUCLEOTIDE SEQUENCE</scope>
    <source>
        <strain evidence="2">PSN324</strain>
    </source>
</reference>
<dbReference type="Gene3D" id="1.20.120.1020">
    <property type="entry name" value="Prion-inhibition and propagation, HeLo domain"/>
    <property type="match status" value="1"/>
</dbReference>
<dbReference type="SUPFAM" id="SSF56112">
    <property type="entry name" value="Protein kinase-like (PK-like)"/>
    <property type="match status" value="1"/>
</dbReference>
<dbReference type="AlphaFoldDB" id="A0AAV9I049"/>
<keyword evidence="2" id="KW-0034">Amyloid</keyword>
<organism evidence="2 3">
    <name type="scientific">Cladorrhinum samala</name>
    <dbReference type="NCBI Taxonomy" id="585594"/>
    <lineage>
        <taxon>Eukaryota</taxon>
        <taxon>Fungi</taxon>
        <taxon>Dikarya</taxon>
        <taxon>Ascomycota</taxon>
        <taxon>Pezizomycotina</taxon>
        <taxon>Sordariomycetes</taxon>
        <taxon>Sordariomycetidae</taxon>
        <taxon>Sordariales</taxon>
        <taxon>Podosporaceae</taxon>
        <taxon>Cladorrhinum</taxon>
    </lineage>
</organism>
<dbReference type="Pfam" id="PF14479">
    <property type="entry name" value="HeLo"/>
    <property type="match status" value="1"/>
</dbReference>
<proteinExistence type="predicted"/>
<dbReference type="GO" id="GO:0004672">
    <property type="term" value="F:protein kinase activity"/>
    <property type="evidence" value="ECO:0007669"/>
    <property type="project" value="InterPro"/>
</dbReference>
<dbReference type="GO" id="GO:0005524">
    <property type="term" value="F:ATP binding"/>
    <property type="evidence" value="ECO:0007669"/>
    <property type="project" value="InterPro"/>
</dbReference>
<keyword evidence="3" id="KW-1185">Reference proteome</keyword>
<dbReference type="InterPro" id="IPR011009">
    <property type="entry name" value="Kinase-like_dom_sf"/>
</dbReference>
<dbReference type="PANTHER" id="PTHR37542:SF3">
    <property type="entry name" value="PRION-INHIBITION AND PROPAGATION HELO DOMAIN-CONTAINING PROTEIN"/>
    <property type="match status" value="1"/>
</dbReference>
<dbReference type="InterPro" id="IPR056002">
    <property type="entry name" value="DUF7580"/>
</dbReference>
<dbReference type="EMBL" id="MU864931">
    <property type="protein sequence ID" value="KAK4466534.1"/>
    <property type="molecule type" value="Genomic_DNA"/>
</dbReference>
<dbReference type="Proteomes" id="UP001321749">
    <property type="component" value="Unassembled WGS sequence"/>
</dbReference>
<dbReference type="InterPro" id="IPR029498">
    <property type="entry name" value="HeLo_dom"/>
</dbReference>
<dbReference type="InterPro" id="IPR038305">
    <property type="entry name" value="HeLo_sf"/>
</dbReference>
<feature type="domain" description="Protein kinase" evidence="1">
    <location>
        <begin position="192"/>
        <end position="487"/>
    </location>
</feature>
<dbReference type="PANTHER" id="PTHR37542">
    <property type="entry name" value="HELO DOMAIN-CONTAINING PROTEIN-RELATED"/>
    <property type="match status" value="1"/>
</dbReference>
<dbReference type="PROSITE" id="PS50011">
    <property type="entry name" value="PROTEIN_KINASE_DOM"/>
    <property type="match status" value="1"/>
</dbReference>
<dbReference type="Gene3D" id="1.10.510.10">
    <property type="entry name" value="Transferase(Phosphotransferase) domain 1"/>
    <property type="match status" value="1"/>
</dbReference>
<accession>A0AAV9I049</accession>
<sequence length="499" mass="55761">MVRFKRWGEHYRVDSGRQSLLHTESALVRGAIGSVIADILAVQQETQPVLERYGIRGLQVPALRRPSDETFEEGSKWVETLRRKRNEIKQVHTVRWAVRDKDQLQNIVAKLGRRNDQLWNLVRASEADSVRHCTALLESIKTSQDNGISILGIERQISANPDSLLALSFRLKELQSSSDLAKTARQVPRLAAKQVTVIGSADAAAGLAPGTYSPAGGGMPRDIFVEWKAVDASNPARDKIVERIHALGALLFHSNAVEFRVPTFIGTFDDAAFAERTRGDRRIALVYELPPSTDGLPVSLAALLSDAAATKRRPPLGQRFLLAYRLASALSLFHATNWLHKAIRADNILFASADDVTAPLIAGFQYSRPARDTSLEMRPPGNPEADLYYHPNAHAGWTKLMDIYSLGIVLWEIANWRPAFEERFREMNAEQVSSYLAHELEGERGRVWDGLVGKVYMDVVRRCLKGDFGLRSGADEQEARVLGTKFFLRVIKELEYCKA</sequence>